<dbReference type="EMBL" id="CP006912">
    <property type="protein sequence ID" value="AHB48534.1"/>
    <property type="molecule type" value="Genomic_DNA"/>
</dbReference>
<feature type="domain" description="SfsA N-terminal OB" evidence="3">
    <location>
        <begin position="13"/>
        <end position="81"/>
    </location>
</feature>
<dbReference type="PANTHER" id="PTHR30545:SF2">
    <property type="entry name" value="SUGAR FERMENTATION STIMULATION PROTEIN A"/>
    <property type="match status" value="1"/>
</dbReference>
<accession>V5SEZ8</accession>
<dbReference type="PANTHER" id="PTHR30545">
    <property type="entry name" value="SUGAR FERMENTATION STIMULATION PROTEIN A"/>
    <property type="match status" value="1"/>
</dbReference>
<evidence type="ECO:0000259" key="3">
    <source>
        <dbReference type="Pfam" id="PF17746"/>
    </source>
</evidence>
<dbReference type="InterPro" id="IPR041465">
    <property type="entry name" value="SfsA_N"/>
</dbReference>
<dbReference type="Gene3D" id="2.40.50.580">
    <property type="match status" value="1"/>
</dbReference>
<protein>
    <recommendedName>
        <fullName evidence="1">Sugar fermentation stimulation protein homolog</fullName>
    </recommendedName>
</protein>
<dbReference type="Pfam" id="PF03749">
    <property type="entry name" value="SfsA"/>
    <property type="match status" value="1"/>
</dbReference>
<dbReference type="Pfam" id="PF17746">
    <property type="entry name" value="SfsA_N"/>
    <property type="match status" value="1"/>
</dbReference>
<name>V5SEZ8_9HYPH</name>
<reference evidence="4 5" key="1">
    <citation type="journal article" date="2014" name="Genome Announc.">
        <title>Complete Genome Sequence of Hyphomicrobium nitrativorans Strain NL23, a Denitrifying Bacterium Isolated from Biofilm of a Methanol-Fed Denitrification System Treating Seawater at the Montreal Biodome.</title>
        <authorList>
            <person name="Martineau C."/>
            <person name="Villeneuve C."/>
            <person name="Mauffrey F."/>
            <person name="Villemur R."/>
        </authorList>
    </citation>
    <scope>NUCLEOTIDE SEQUENCE [LARGE SCALE GENOMIC DNA]</scope>
    <source>
        <strain evidence="4">NL23</strain>
    </source>
</reference>
<dbReference type="CDD" id="cd22359">
    <property type="entry name" value="SfsA-like_bacterial"/>
    <property type="match status" value="1"/>
</dbReference>
<dbReference type="GO" id="GO:0003677">
    <property type="term" value="F:DNA binding"/>
    <property type="evidence" value="ECO:0007669"/>
    <property type="project" value="InterPro"/>
</dbReference>
<evidence type="ECO:0000259" key="2">
    <source>
        <dbReference type="Pfam" id="PF03749"/>
    </source>
</evidence>
<dbReference type="NCBIfam" id="TIGR00230">
    <property type="entry name" value="sfsA"/>
    <property type="match status" value="1"/>
</dbReference>
<evidence type="ECO:0000256" key="1">
    <source>
        <dbReference type="HAMAP-Rule" id="MF_00095"/>
    </source>
</evidence>
<dbReference type="InterPro" id="IPR040452">
    <property type="entry name" value="SfsA_C"/>
</dbReference>
<dbReference type="Gene3D" id="3.40.1350.60">
    <property type="match status" value="1"/>
</dbReference>
<evidence type="ECO:0000313" key="4">
    <source>
        <dbReference type="EMBL" id="AHB48534.1"/>
    </source>
</evidence>
<evidence type="ECO:0000313" key="5">
    <source>
        <dbReference type="Proteomes" id="UP000018542"/>
    </source>
</evidence>
<feature type="domain" description="Sugar fermentation stimulation protein C-terminal" evidence="2">
    <location>
        <begin position="87"/>
        <end position="225"/>
    </location>
</feature>
<dbReference type="HOGENOM" id="CLU_052299_2_0_5"/>
<dbReference type="RefSeq" id="WP_023787218.1">
    <property type="nucleotide sequence ID" value="NC_022997.1"/>
</dbReference>
<dbReference type="KEGG" id="hni:W911_09245"/>
<keyword evidence="5" id="KW-1185">Reference proteome</keyword>
<comment type="similarity">
    <text evidence="1">Belongs to the SfsA family.</text>
</comment>
<dbReference type="PATRIC" id="fig|1029756.8.peg.1927"/>
<dbReference type="AlphaFoldDB" id="V5SEZ8"/>
<dbReference type="OrthoDB" id="9802365at2"/>
<dbReference type="STRING" id="1029756.W911_09245"/>
<organism evidence="4 5">
    <name type="scientific">Hyphomicrobium nitrativorans NL23</name>
    <dbReference type="NCBI Taxonomy" id="1029756"/>
    <lineage>
        <taxon>Bacteria</taxon>
        <taxon>Pseudomonadati</taxon>
        <taxon>Pseudomonadota</taxon>
        <taxon>Alphaproteobacteria</taxon>
        <taxon>Hyphomicrobiales</taxon>
        <taxon>Hyphomicrobiaceae</taxon>
        <taxon>Hyphomicrobium</taxon>
    </lineage>
</organism>
<dbReference type="Proteomes" id="UP000018542">
    <property type="component" value="Chromosome"/>
</dbReference>
<dbReference type="InterPro" id="IPR005224">
    <property type="entry name" value="SfsA"/>
</dbReference>
<dbReference type="FunFam" id="2.40.50.580:FF:000001">
    <property type="entry name" value="Sugar fermentation stimulation protein A"/>
    <property type="match status" value="1"/>
</dbReference>
<sequence length="240" mass="26179">MKFPTPLVRGRLVRRYKRFLADVALDTGDEITATCPNTGSMRGLTDPGSVVWLSVSDSKTRKYAHTWEMVEADLGQGPTLVGINTNHPNRLVAEAVSEARIPEIAGYATARREVKYGLSSRIDLLLEDPAKGLAYVEVKNVHLSRTPGLAEFPDSVTERGAKHLRELAAMVEAGHRAVMVYLIQRADADRFTFAADIDPKYAEAYTLACAAGVEAIAYACTLTPEEITIARSVPIVAPHD</sequence>
<dbReference type="HAMAP" id="MF_00095">
    <property type="entry name" value="SfsA"/>
    <property type="match status" value="1"/>
</dbReference>
<proteinExistence type="inferred from homology"/>
<gene>
    <name evidence="1" type="primary">sfsA</name>
    <name evidence="4" type="ORF">W911_09245</name>
</gene>